<dbReference type="FunFam" id="1.20.1340.10:FF:000001">
    <property type="entry name" value="Histidine decarboxylase"/>
    <property type="match status" value="1"/>
</dbReference>
<feature type="non-terminal residue" evidence="3">
    <location>
        <position position="105"/>
    </location>
</feature>
<dbReference type="GO" id="GO:0005737">
    <property type="term" value="C:cytoplasm"/>
    <property type="evidence" value="ECO:0007669"/>
    <property type="project" value="TreeGrafter"/>
</dbReference>
<dbReference type="InterPro" id="IPR010977">
    <property type="entry name" value="Aromatic_deC"/>
</dbReference>
<keyword evidence="2" id="KW-0663">Pyridoxal phosphate</keyword>
<dbReference type="GO" id="GO:0006584">
    <property type="term" value="P:catecholamine metabolic process"/>
    <property type="evidence" value="ECO:0007669"/>
    <property type="project" value="TreeGrafter"/>
</dbReference>
<dbReference type="Proteomes" id="UP000625711">
    <property type="component" value="Unassembled WGS sequence"/>
</dbReference>
<sequence length="105" mass="11743">MDTEQFKQFAGASLDFIADYCENIRDLPVLPDVEPGYLSRKLPQTAPKTGESWKDIMEDIKSSILPGLTQWHSPYFHAFFPTGQSYPAIIGELFMAGIGATVSNW</sequence>
<protein>
    <submittedName>
        <fullName evidence="3">Uncharacterized protein</fullName>
    </submittedName>
</protein>
<evidence type="ECO:0000256" key="1">
    <source>
        <dbReference type="ARBA" id="ARBA00001933"/>
    </source>
</evidence>
<dbReference type="GO" id="GO:0006520">
    <property type="term" value="P:amino acid metabolic process"/>
    <property type="evidence" value="ECO:0007669"/>
    <property type="project" value="InterPro"/>
</dbReference>
<dbReference type="AlphaFoldDB" id="A0A834HZG3"/>
<organism evidence="3 4">
    <name type="scientific">Rhynchophorus ferrugineus</name>
    <name type="common">Red palm weevil</name>
    <name type="synonym">Curculio ferrugineus</name>
    <dbReference type="NCBI Taxonomy" id="354439"/>
    <lineage>
        <taxon>Eukaryota</taxon>
        <taxon>Metazoa</taxon>
        <taxon>Ecdysozoa</taxon>
        <taxon>Arthropoda</taxon>
        <taxon>Hexapoda</taxon>
        <taxon>Insecta</taxon>
        <taxon>Pterygota</taxon>
        <taxon>Neoptera</taxon>
        <taxon>Endopterygota</taxon>
        <taxon>Coleoptera</taxon>
        <taxon>Polyphaga</taxon>
        <taxon>Cucujiformia</taxon>
        <taxon>Curculionidae</taxon>
        <taxon>Dryophthorinae</taxon>
        <taxon>Rhynchophorus</taxon>
    </lineage>
</organism>
<evidence type="ECO:0000313" key="4">
    <source>
        <dbReference type="Proteomes" id="UP000625711"/>
    </source>
</evidence>
<evidence type="ECO:0000313" key="3">
    <source>
        <dbReference type="EMBL" id="KAF7269376.1"/>
    </source>
</evidence>
<dbReference type="EMBL" id="JAACXV010014237">
    <property type="protein sequence ID" value="KAF7269376.1"/>
    <property type="molecule type" value="Genomic_DNA"/>
</dbReference>
<proteinExistence type="predicted"/>
<dbReference type="GO" id="GO:0030170">
    <property type="term" value="F:pyridoxal phosphate binding"/>
    <property type="evidence" value="ECO:0007669"/>
    <property type="project" value="InterPro"/>
</dbReference>
<dbReference type="Pfam" id="PF00282">
    <property type="entry name" value="Pyridoxal_deC"/>
    <property type="match status" value="1"/>
</dbReference>
<dbReference type="InterPro" id="IPR015424">
    <property type="entry name" value="PyrdxlP-dep_Trfase"/>
</dbReference>
<dbReference type="Gene3D" id="1.20.1340.10">
    <property type="entry name" value="dopa decarboxylase, N-terminal domain"/>
    <property type="match status" value="1"/>
</dbReference>
<dbReference type="PRINTS" id="PR00800">
    <property type="entry name" value="YHDCRBOXLASE"/>
</dbReference>
<dbReference type="OrthoDB" id="639767at2759"/>
<reference evidence="3" key="1">
    <citation type="submission" date="2020-08" db="EMBL/GenBank/DDBJ databases">
        <title>Genome sequencing and assembly of the red palm weevil Rhynchophorus ferrugineus.</title>
        <authorList>
            <person name="Dias G.B."/>
            <person name="Bergman C.M."/>
            <person name="Manee M."/>
        </authorList>
    </citation>
    <scope>NUCLEOTIDE SEQUENCE</scope>
    <source>
        <strain evidence="3">AA-2017</strain>
        <tissue evidence="3">Whole larva</tissue>
    </source>
</reference>
<evidence type="ECO:0000256" key="2">
    <source>
        <dbReference type="ARBA" id="ARBA00022898"/>
    </source>
</evidence>
<dbReference type="PANTHER" id="PTHR11999">
    <property type="entry name" value="GROUP II PYRIDOXAL-5-PHOSPHATE DECARBOXYLASE"/>
    <property type="match status" value="1"/>
</dbReference>
<comment type="cofactor">
    <cofactor evidence="1">
        <name>pyridoxal 5'-phosphate</name>
        <dbReference type="ChEBI" id="CHEBI:597326"/>
    </cofactor>
</comment>
<comment type="caution">
    <text evidence="3">The sequence shown here is derived from an EMBL/GenBank/DDBJ whole genome shotgun (WGS) entry which is preliminary data.</text>
</comment>
<dbReference type="PANTHER" id="PTHR11999:SF60">
    <property type="entry name" value="3,4-DIHYDROXYPHENYLACETALDEHYDE SYNTHASE"/>
    <property type="match status" value="1"/>
</dbReference>
<dbReference type="GO" id="GO:0004058">
    <property type="term" value="F:aromatic-L-amino-acid decarboxylase activity"/>
    <property type="evidence" value="ECO:0007669"/>
    <property type="project" value="TreeGrafter"/>
</dbReference>
<dbReference type="InterPro" id="IPR002129">
    <property type="entry name" value="PyrdxlP-dep_de-COase"/>
</dbReference>
<accession>A0A834HZG3</accession>
<keyword evidence="4" id="KW-1185">Reference proteome</keyword>
<name>A0A834HZG3_RHYFE</name>
<gene>
    <name evidence="3" type="ORF">GWI33_017627</name>
</gene>
<dbReference type="GO" id="GO:0019752">
    <property type="term" value="P:carboxylic acid metabolic process"/>
    <property type="evidence" value="ECO:0007669"/>
    <property type="project" value="InterPro"/>
</dbReference>
<dbReference type="SUPFAM" id="SSF53383">
    <property type="entry name" value="PLP-dependent transferases"/>
    <property type="match status" value="1"/>
</dbReference>